<dbReference type="Gene3D" id="2.30.110.10">
    <property type="entry name" value="Electron Transport, Fmn-binding Protein, Chain A"/>
    <property type="match status" value="1"/>
</dbReference>
<evidence type="ECO:0000313" key="3">
    <source>
        <dbReference type="Proteomes" id="UP001230220"/>
    </source>
</evidence>
<name>A0ABU0E4Y8_9FIRM</name>
<dbReference type="SUPFAM" id="SSF50475">
    <property type="entry name" value="FMN-binding split barrel"/>
    <property type="match status" value="1"/>
</dbReference>
<sequence>MVNYEESLKILSELYGKDSYFVLATAKDNIPSQRVVDIYYEDGAFWIVTYASSRKVKELDENPNVSFCNNFTSFKAKAYNVGHPLKEENKEIRETLTKVFTPWYFAHNNEKDEHMCFVKAELISGFFHTKGKGYHINFEEKSVKEIDFAPEED</sequence>
<accession>A0ABU0E4Y8</accession>
<proteinExistence type="predicted"/>
<dbReference type="Proteomes" id="UP001230220">
    <property type="component" value="Unassembled WGS sequence"/>
</dbReference>
<dbReference type="InterPro" id="IPR012349">
    <property type="entry name" value="Split_barrel_FMN-bd"/>
</dbReference>
<comment type="caution">
    <text evidence="2">The sequence shown here is derived from an EMBL/GenBank/DDBJ whole genome shotgun (WGS) entry which is preliminary data.</text>
</comment>
<protein>
    <submittedName>
        <fullName evidence="2">General stress protein 26</fullName>
    </submittedName>
</protein>
<reference evidence="2 3" key="1">
    <citation type="submission" date="2023-07" db="EMBL/GenBank/DDBJ databases">
        <title>Genomic Encyclopedia of Type Strains, Phase IV (KMG-IV): sequencing the most valuable type-strain genomes for metagenomic binning, comparative biology and taxonomic classification.</title>
        <authorList>
            <person name="Goeker M."/>
        </authorList>
    </citation>
    <scope>NUCLEOTIDE SEQUENCE [LARGE SCALE GENOMIC DNA]</scope>
    <source>
        <strain evidence="2 3">DSM 16784</strain>
    </source>
</reference>
<organism evidence="2 3">
    <name type="scientific">Breznakia pachnodae</name>
    <dbReference type="NCBI Taxonomy" id="265178"/>
    <lineage>
        <taxon>Bacteria</taxon>
        <taxon>Bacillati</taxon>
        <taxon>Bacillota</taxon>
        <taxon>Erysipelotrichia</taxon>
        <taxon>Erysipelotrichales</taxon>
        <taxon>Erysipelotrichaceae</taxon>
        <taxon>Breznakia</taxon>
    </lineage>
</organism>
<evidence type="ECO:0000259" key="1">
    <source>
        <dbReference type="Pfam" id="PF01243"/>
    </source>
</evidence>
<keyword evidence="3" id="KW-1185">Reference proteome</keyword>
<evidence type="ECO:0000313" key="2">
    <source>
        <dbReference type="EMBL" id="MDQ0361962.1"/>
    </source>
</evidence>
<gene>
    <name evidence="2" type="ORF">J2S15_002715</name>
</gene>
<feature type="domain" description="Pyridoxamine 5'-phosphate oxidase N-terminal" evidence="1">
    <location>
        <begin position="14"/>
        <end position="68"/>
    </location>
</feature>
<dbReference type="Pfam" id="PF01243">
    <property type="entry name" value="PNPOx_N"/>
    <property type="match status" value="1"/>
</dbReference>
<dbReference type="EMBL" id="JAUSUR010000005">
    <property type="protein sequence ID" value="MDQ0361962.1"/>
    <property type="molecule type" value="Genomic_DNA"/>
</dbReference>
<dbReference type="InterPro" id="IPR011576">
    <property type="entry name" value="Pyridox_Oxase_N"/>
</dbReference>
<dbReference type="RefSeq" id="WP_307409147.1">
    <property type="nucleotide sequence ID" value="NZ_JAUSUR010000005.1"/>
</dbReference>